<keyword evidence="2" id="KW-1185">Reference proteome</keyword>
<protein>
    <submittedName>
        <fullName evidence="1">Uncharacterized protein</fullName>
    </submittedName>
</protein>
<accession>F9XB34</accession>
<reference evidence="1 2" key="1">
    <citation type="journal article" date="2011" name="PLoS Genet.">
        <title>Finished genome of the fungal wheat pathogen Mycosphaerella graminicola reveals dispensome structure, chromosome plasticity, and stealth pathogenesis.</title>
        <authorList>
            <person name="Goodwin S.B."/>
            <person name="Ben M'barek S."/>
            <person name="Dhillon B."/>
            <person name="Wittenberg A.H.J."/>
            <person name="Crane C.F."/>
            <person name="Hane J.K."/>
            <person name="Foster A.J."/>
            <person name="Van der Lee T.A.J."/>
            <person name="Grimwood J."/>
            <person name="Aerts A."/>
            <person name="Antoniw J."/>
            <person name="Bailey A."/>
            <person name="Bluhm B."/>
            <person name="Bowler J."/>
            <person name="Bristow J."/>
            <person name="van der Burgt A."/>
            <person name="Canto-Canche B."/>
            <person name="Churchill A.C.L."/>
            <person name="Conde-Ferraez L."/>
            <person name="Cools H.J."/>
            <person name="Coutinho P.M."/>
            <person name="Csukai M."/>
            <person name="Dehal P."/>
            <person name="De Wit P."/>
            <person name="Donzelli B."/>
            <person name="van de Geest H.C."/>
            <person name="van Ham R.C.H.J."/>
            <person name="Hammond-Kosack K.E."/>
            <person name="Henrissat B."/>
            <person name="Kilian A."/>
            <person name="Kobayashi A.K."/>
            <person name="Koopmann E."/>
            <person name="Kourmpetis Y."/>
            <person name="Kuzniar A."/>
            <person name="Lindquist E."/>
            <person name="Lombard V."/>
            <person name="Maliepaard C."/>
            <person name="Martins N."/>
            <person name="Mehrabi R."/>
            <person name="Nap J.P.H."/>
            <person name="Ponomarenko A."/>
            <person name="Rudd J.J."/>
            <person name="Salamov A."/>
            <person name="Schmutz J."/>
            <person name="Schouten H.J."/>
            <person name="Shapiro H."/>
            <person name="Stergiopoulos I."/>
            <person name="Torriani S.F.F."/>
            <person name="Tu H."/>
            <person name="de Vries R.P."/>
            <person name="Waalwijk C."/>
            <person name="Ware S.B."/>
            <person name="Wiebenga A."/>
            <person name="Zwiers L.-H."/>
            <person name="Oliver R.P."/>
            <person name="Grigoriev I.V."/>
            <person name="Kema G.H.J."/>
        </authorList>
    </citation>
    <scope>NUCLEOTIDE SEQUENCE [LARGE SCALE GENOMIC DNA]</scope>
    <source>
        <strain evidence="2">CBS 115943 / IPO323</strain>
    </source>
</reference>
<dbReference type="KEGG" id="ztr:MYCGRDRAFT_104669"/>
<dbReference type="HOGENOM" id="CLU_2238753_0_0_1"/>
<organism evidence="1 2">
    <name type="scientific">Zymoseptoria tritici (strain CBS 115943 / IPO323)</name>
    <name type="common">Speckled leaf blotch fungus</name>
    <name type="synonym">Septoria tritici</name>
    <dbReference type="NCBI Taxonomy" id="336722"/>
    <lineage>
        <taxon>Eukaryota</taxon>
        <taxon>Fungi</taxon>
        <taxon>Dikarya</taxon>
        <taxon>Ascomycota</taxon>
        <taxon>Pezizomycotina</taxon>
        <taxon>Dothideomycetes</taxon>
        <taxon>Dothideomycetidae</taxon>
        <taxon>Mycosphaerellales</taxon>
        <taxon>Mycosphaerellaceae</taxon>
        <taxon>Zymoseptoria</taxon>
    </lineage>
</organism>
<dbReference type="GeneID" id="13394214"/>
<dbReference type="RefSeq" id="XP_003852437.1">
    <property type="nucleotide sequence ID" value="XM_003852389.1"/>
</dbReference>
<gene>
    <name evidence="1" type="ORF">MYCGRDRAFT_104669</name>
</gene>
<evidence type="ECO:0000313" key="2">
    <source>
        <dbReference type="Proteomes" id="UP000008062"/>
    </source>
</evidence>
<dbReference type="InParanoid" id="F9XB34"/>
<dbReference type="AlphaFoldDB" id="F9XB34"/>
<sequence length="105" mass="12389">MQNSTSCAGHAACCSSSRTDVLGWHEPFLHRDDLASEKEPLERLEGWLLPCVLILDDLVRPREVRLQRRVKNFEFGTRSRMIREDCQDETCTEKTRRRWLPRTMD</sequence>
<dbReference type="Proteomes" id="UP000008062">
    <property type="component" value="Chromosome 5"/>
</dbReference>
<name>F9XB34_ZYMTI</name>
<evidence type="ECO:0000313" key="1">
    <source>
        <dbReference type="EMBL" id="EGP87413.1"/>
    </source>
</evidence>
<proteinExistence type="predicted"/>
<dbReference type="EMBL" id="CM001200">
    <property type="protein sequence ID" value="EGP87413.1"/>
    <property type="molecule type" value="Genomic_DNA"/>
</dbReference>